<sequence>MNCFSLLREKFNEKKKLQLEKRRSRAHDVKNDRLRFFHVGFTQVGRSMEKPSLGNLVFIVIDVENFKKALEIELIWTSK</sequence>
<evidence type="ECO:0000313" key="1">
    <source>
        <dbReference type="EMBL" id="AHJ12435.1"/>
    </source>
</evidence>
<dbReference type="KEGG" id="smul:SMUL_1170"/>
<name>A0AA86DZG0_SULMK</name>
<reference evidence="1 2" key="1">
    <citation type="journal article" date="2014" name="Environ. Microbiol.">
        <title>Insights into organohalide respiration and the versatile catabolism of Sulfurospirillum multivorans gained from comparative genomics and physiological studies.</title>
        <authorList>
            <person name="Goris T."/>
            <person name="Schubert T."/>
            <person name="Gadkari J."/>
            <person name="Wubet T."/>
            <person name="Tarkka M."/>
            <person name="Buscot F."/>
            <person name="Adrian L."/>
            <person name="Diekert G."/>
        </authorList>
    </citation>
    <scope>NUCLEOTIDE SEQUENCE [LARGE SCALE GENOMIC DNA]</scope>
    <source>
        <strain evidence="2">DM 12446 / JCM 15788 / NBRC 109480</strain>
    </source>
</reference>
<proteinExistence type="predicted"/>
<dbReference type="Proteomes" id="UP000019322">
    <property type="component" value="Chromosome"/>
</dbReference>
<dbReference type="AlphaFoldDB" id="A0AA86DZG0"/>
<dbReference type="EMBL" id="CP007201">
    <property type="protein sequence ID" value="AHJ12435.1"/>
    <property type="molecule type" value="Genomic_DNA"/>
</dbReference>
<gene>
    <name evidence="1" type="ORF">SMUL_1170</name>
</gene>
<organism evidence="1 2">
    <name type="scientific">Sulfurospirillum multivorans (strain DM 12446 / JCM 15788 / NBRC 109480)</name>
    <dbReference type="NCBI Taxonomy" id="1150621"/>
    <lineage>
        <taxon>Bacteria</taxon>
        <taxon>Pseudomonadati</taxon>
        <taxon>Campylobacterota</taxon>
        <taxon>Epsilonproteobacteria</taxon>
        <taxon>Campylobacterales</taxon>
        <taxon>Sulfurospirillaceae</taxon>
        <taxon>Sulfurospirillum</taxon>
    </lineage>
</organism>
<dbReference type="RefSeq" id="WP_025344321.1">
    <property type="nucleotide sequence ID" value="NZ_CP007201.1"/>
</dbReference>
<protein>
    <submittedName>
        <fullName evidence="1">Uncharacterized protein</fullName>
    </submittedName>
</protein>
<accession>A0AA86DZG0</accession>
<evidence type="ECO:0000313" key="2">
    <source>
        <dbReference type="Proteomes" id="UP000019322"/>
    </source>
</evidence>